<dbReference type="InterPro" id="IPR044822">
    <property type="entry name" value="Myb_DNA-bind_4"/>
</dbReference>
<evidence type="ECO:0000256" key="2">
    <source>
        <dbReference type="ARBA" id="ARBA00023015"/>
    </source>
</evidence>
<feature type="compositionally biased region" description="Low complexity" evidence="7">
    <location>
        <begin position="26"/>
        <end position="39"/>
    </location>
</feature>
<dbReference type="OMA" id="HQYNENN"/>
<dbReference type="Pfam" id="PF13837">
    <property type="entry name" value="Myb_DNA-bind_4"/>
    <property type="match status" value="1"/>
</dbReference>
<accession>A0A087H9I8</accession>
<dbReference type="PANTHER" id="PTHR31307">
    <property type="entry name" value="TRIHELIX TRANSCRIPTION FACTOR ASIL2"/>
    <property type="match status" value="1"/>
</dbReference>
<evidence type="ECO:0000259" key="8">
    <source>
        <dbReference type="Pfam" id="PF13837"/>
    </source>
</evidence>
<keyword evidence="4" id="KW-0238">DNA-binding</keyword>
<dbReference type="GO" id="GO:0000976">
    <property type="term" value="F:transcription cis-regulatory region binding"/>
    <property type="evidence" value="ECO:0007669"/>
    <property type="project" value="TreeGrafter"/>
</dbReference>
<feature type="region of interest" description="Disordered" evidence="7">
    <location>
        <begin position="1"/>
        <end position="72"/>
    </location>
</feature>
<sequence>MDEDDETQSRPSPENSLSPDPPIGVTTTTAKSSASSPSPRDGLALMVSPPNRTRSGGRRRSGGGGGGGRDDCWSEEATEILIDAWGERFMELKRGNLKQQHWKQVAEIVNSERINKSVKSDIQCKNRIDTVKKKFKQEKAKIVSTGENSKWVFFNKLQHLIGEATTTTTLSKKGLMVTPSLQQKRQGGVKRSSGGASSARWHFRKRVASETESESEPDLSGDDDSLPPPLLLSPVVDKSGGGNEIGEVVMAILGFAESYEKAESLKIKQMVEIEKERMKFAKELELQRMEFFKNQLEMFRNVQDDEDEDGERRSKRSHHSVKDNGNVRD</sequence>
<dbReference type="eggNOG" id="KOG4282">
    <property type="taxonomic scope" value="Eukaryota"/>
</dbReference>
<dbReference type="GO" id="GO:0005634">
    <property type="term" value="C:nucleus"/>
    <property type="evidence" value="ECO:0007669"/>
    <property type="project" value="UniProtKB-SubCell"/>
</dbReference>
<dbReference type="PANTHER" id="PTHR31307:SF39">
    <property type="entry name" value="TRIHELIX TRANSCRIPTION FACTOR ASIL1"/>
    <property type="match status" value="1"/>
</dbReference>
<dbReference type="FunFam" id="1.10.10.60:FF:000104">
    <property type="entry name" value="trihelix transcription factor ASIL2"/>
    <property type="match status" value="1"/>
</dbReference>
<evidence type="ECO:0000256" key="7">
    <source>
        <dbReference type="SAM" id="MobiDB-lite"/>
    </source>
</evidence>
<proteinExistence type="predicted"/>
<keyword evidence="2" id="KW-0805">Transcription regulation</keyword>
<evidence type="ECO:0000256" key="5">
    <source>
        <dbReference type="ARBA" id="ARBA00023163"/>
    </source>
</evidence>
<keyword evidence="6" id="KW-0539">Nucleus</keyword>
<evidence type="ECO:0000256" key="6">
    <source>
        <dbReference type="ARBA" id="ARBA00023242"/>
    </source>
</evidence>
<protein>
    <recommendedName>
        <fullName evidence="8">Myb/SANT-like DNA-binding domain-containing protein</fullName>
    </recommendedName>
</protein>
<dbReference type="Gene3D" id="1.10.10.60">
    <property type="entry name" value="Homeodomain-like"/>
    <property type="match status" value="1"/>
</dbReference>
<evidence type="ECO:0000313" key="10">
    <source>
        <dbReference type="Proteomes" id="UP000029120"/>
    </source>
</evidence>
<dbReference type="Gramene" id="KFK38790">
    <property type="protein sequence ID" value="KFK38790"/>
    <property type="gene ID" value="AALP_AA3G160900"/>
</dbReference>
<evidence type="ECO:0000256" key="4">
    <source>
        <dbReference type="ARBA" id="ARBA00023125"/>
    </source>
</evidence>
<feature type="region of interest" description="Disordered" evidence="7">
    <location>
        <begin position="176"/>
        <end position="238"/>
    </location>
</feature>
<keyword evidence="10" id="KW-1185">Reference proteome</keyword>
<evidence type="ECO:0000256" key="3">
    <source>
        <dbReference type="ARBA" id="ARBA00023054"/>
    </source>
</evidence>
<dbReference type="EMBL" id="CM002871">
    <property type="protein sequence ID" value="KFK38790.1"/>
    <property type="molecule type" value="Genomic_DNA"/>
</dbReference>
<dbReference type="OrthoDB" id="2019351at2759"/>
<dbReference type="Proteomes" id="UP000029120">
    <property type="component" value="Chromosome 3"/>
</dbReference>
<gene>
    <name evidence="9" type="ordered locus">AALP_Aa3g160900</name>
</gene>
<reference evidence="10" key="1">
    <citation type="journal article" date="2015" name="Nat. Plants">
        <title>Genome expansion of Arabis alpina linked with retrotransposition and reduced symmetric DNA methylation.</title>
        <authorList>
            <person name="Willing E.M."/>
            <person name="Rawat V."/>
            <person name="Mandakova T."/>
            <person name="Maumus F."/>
            <person name="James G.V."/>
            <person name="Nordstroem K.J."/>
            <person name="Becker C."/>
            <person name="Warthmann N."/>
            <person name="Chica C."/>
            <person name="Szarzynska B."/>
            <person name="Zytnicki M."/>
            <person name="Albani M.C."/>
            <person name="Kiefer C."/>
            <person name="Bergonzi S."/>
            <person name="Castaings L."/>
            <person name="Mateos J.L."/>
            <person name="Berns M.C."/>
            <person name="Bujdoso N."/>
            <person name="Piofczyk T."/>
            <person name="de Lorenzo L."/>
            <person name="Barrero-Sicilia C."/>
            <person name="Mateos I."/>
            <person name="Piednoel M."/>
            <person name="Hagmann J."/>
            <person name="Chen-Min-Tao R."/>
            <person name="Iglesias-Fernandez R."/>
            <person name="Schuster S.C."/>
            <person name="Alonso-Blanco C."/>
            <person name="Roudier F."/>
            <person name="Carbonero P."/>
            <person name="Paz-Ares J."/>
            <person name="Davis S.J."/>
            <person name="Pecinka A."/>
            <person name="Quesneville H."/>
            <person name="Colot V."/>
            <person name="Lysak M.A."/>
            <person name="Weigel D."/>
            <person name="Coupland G."/>
            <person name="Schneeberger K."/>
        </authorList>
    </citation>
    <scope>NUCLEOTIDE SEQUENCE [LARGE SCALE GENOMIC DNA]</scope>
    <source>
        <strain evidence="10">cv. Pajares</strain>
    </source>
</reference>
<feature type="region of interest" description="Disordered" evidence="7">
    <location>
        <begin position="300"/>
        <end position="329"/>
    </location>
</feature>
<comment type="subcellular location">
    <subcellularLocation>
        <location evidence="1">Nucleus</location>
    </subcellularLocation>
</comment>
<evidence type="ECO:0000256" key="1">
    <source>
        <dbReference type="ARBA" id="ARBA00004123"/>
    </source>
</evidence>
<keyword evidence="3" id="KW-0175">Coiled coil</keyword>
<feature type="compositionally biased region" description="Polar residues" evidence="7">
    <location>
        <begin position="9"/>
        <end position="18"/>
    </location>
</feature>
<feature type="domain" description="Myb/SANT-like DNA-binding" evidence="8">
    <location>
        <begin position="71"/>
        <end position="160"/>
    </location>
</feature>
<name>A0A087H9I8_ARAAL</name>
<dbReference type="InterPro" id="IPR044823">
    <property type="entry name" value="ASIL1/2-like"/>
</dbReference>
<dbReference type="AlphaFoldDB" id="A0A087H9I8"/>
<feature type="compositionally biased region" description="Acidic residues" evidence="7">
    <location>
        <begin position="211"/>
        <end position="225"/>
    </location>
</feature>
<organism evidence="9 10">
    <name type="scientific">Arabis alpina</name>
    <name type="common">Alpine rock-cress</name>
    <dbReference type="NCBI Taxonomy" id="50452"/>
    <lineage>
        <taxon>Eukaryota</taxon>
        <taxon>Viridiplantae</taxon>
        <taxon>Streptophyta</taxon>
        <taxon>Embryophyta</taxon>
        <taxon>Tracheophyta</taxon>
        <taxon>Spermatophyta</taxon>
        <taxon>Magnoliopsida</taxon>
        <taxon>eudicotyledons</taxon>
        <taxon>Gunneridae</taxon>
        <taxon>Pentapetalae</taxon>
        <taxon>rosids</taxon>
        <taxon>malvids</taxon>
        <taxon>Brassicales</taxon>
        <taxon>Brassicaceae</taxon>
        <taxon>Arabideae</taxon>
        <taxon>Arabis</taxon>
    </lineage>
</organism>
<evidence type="ECO:0000313" key="9">
    <source>
        <dbReference type="EMBL" id="KFK38790.1"/>
    </source>
</evidence>
<feature type="compositionally biased region" description="Basic and acidic residues" evidence="7">
    <location>
        <begin position="320"/>
        <end position="329"/>
    </location>
</feature>
<keyword evidence="5" id="KW-0804">Transcription</keyword>